<feature type="domain" description="AB hydrolase-1" evidence="1">
    <location>
        <begin position="18"/>
        <end position="246"/>
    </location>
</feature>
<reference evidence="2 3" key="1">
    <citation type="submission" date="2016-10" db="EMBL/GenBank/DDBJ databases">
        <authorList>
            <person name="de Groot N.N."/>
        </authorList>
    </citation>
    <scope>NUCLEOTIDE SEQUENCE [LARGE SCALE GENOMIC DNA]</scope>
    <source>
        <strain evidence="2 3">CDM_5</strain>
    </source>
</reference>
<dbReference type="InterPro" id="IPR052897">
    <property type="entry name" value="Sec-Metab_Biosynth_Hydrolase"/>
</dbReference>
<gene>
    <name evidence="2" type="ORF">SAMN04488691_10817</name>
</gene>
<dbReference type="Proteomes" id="UP000183894">
    <property type="component" value="Unassembled WGS sequence"/>
</dbReference>
<organism evidence="2 3">
    <name type="scientific">Haloferax larsenii</name>
    <dbReference type="NCBI Taxonomy" id="302484"/>
    <lineage>
        <taxon>Archaea</taxon>
        <taxon>Methanobacteriati</taxon>
        <taxon>Methanobacteriota</taxon>
        <taxon>Stenosarchaea group</taxon>
        <taxon>Halobacteria</taxon>
        <taxon>Halobacteriales</taxon>
        <taxon>Haloferacaceae</taxon>
        <taxon>Haloferax</taxon>
    </lineage>
</organism>
<protein>
    <submittedName>
        <fullName evidence="2">Pimeloyl-ACP methyl ester carboxylesterase</fullName>
    </submittedName>
</protein>
<evidence type="ECO:0000313" key="2">
    <source>
        <dbReference type="EMBL" id="SEL78220.1"/>
    </source>
</evidence>
<proteinExistence type="predicted"/>
<dbReference type="SUPFAM" id="SSF53474">
    <property type="entry name" value="alpha/beta-Hydrolases"/>
    <property type="match status" value="1"/>
</dbReference>
<dbReference type="InterPro" id="IPR000073">
    <property type="entry name" value="AB_hydrolase_1"/>
</dbReference>
<dbReference type="EMBL" id="FOAD01000008">
    <property type="protein sequence ID" value="SEL78220.1"/>
    <property type="molecule type" value="Genomic_DNA"/>
</dbReference>
<accession>A0A1H7SZW6</accession>
<dbReference type="Pfam" id="PF12697">
    <property type="entry name" value="Abhydrolase_6"/>
    <property type="match status" value="1"/>
</dbReference>
<dbReference type="PANTHER" id="PTHR37017:SF11">
    <property type="entry name" value="ESTERASE_LIPASE_THIOESTERASE DOMAIN-CONTAINING PROTEIN"/>
    <property type="match status" value="1"/>
</dbReference>
<dbReference type="AlphaFoldDB" id="A0A1H7SZW6"/>
<sequence length="255" mass="28364">MTRESPAQSGNADSGLSFVLVPGAWLGGWCWNYLTPLLREDGHEVYTPTLTGLGEREHLASPDTDLETHVRDIVNVLTYEDLEDVVLVGHSYAGLVVLGVAEEVPERLAHVVYLDALVPMDDNPTSASDFYPPEEWAAMEEIADDNDGGWPLPDDHPGWVGISDEDTAWMRKKATPHPLNTFTQTVTVENPETQTVPHSYILCRDNGMDESVLEMVRQLCAERAWELSELETGHWPMVSVPDKLAQHLLNVPQNV</sequence>
<evidence type="ECO:0000313" key="3">
    <source>
        <dbReference type="Proteomes" id="UP000183894"/>
    </source>
</evidence>
<evidence type="ECO:0000259" key="1">
    <source>
        <dbReference type="Pfam" id="PF12697"/>
    </source>
</evidence>
<dbReference type="InterPro" id="IPR029058">
    <property type="entry name" value="AB_hydrolase_fold"/>
</dbReference>
<dbReference type="PANTHER" id="PTHR37017">
    <property type="entry name" value="AB HYDROLASE-1 DOMAIN-CONTAINING PROTEIN-RELATED"/>
    <property type="match status" value="1"/>
</dbReference>
<dbReference type="OrthoDB" id="8468at2157"/>
<dbReference type="RefSeq" id="WP_074795648.1">
    <property type="nucleotide sequence ID" value="NZ_FOAD01000008.1"/>
</dbReference>
<dbReference type="Gene3D" id="3.40.50.1820">
    <property type="entry name" value="alpha/beta hydrolase"/>
    <property type="match status" value="1"/>
</dbReference>
<name>A0A1H7SZW6_HALLR</name>